<dbReference type="EMBL" id="REGN01009060">
    <property type="protein sequence ID" value="RNA02071.1"/>
    <property type="molecule type" value="Genomic_DNA"/>
</dbReference>
<keyword evidence="2" id="KW-1185">Reference proteome</keyword>
<organism evidence="1 2">
    <name type="scientific">Brachionus plicatilis</name>
    <name type="common">Marine rotifer</name>
    <name type="synonym">Brachionus muelleri</name>
    <dbReference type="NCBI Taxonomy" id="10195"/>
    <lineage>
        <taxon>Eukaryota</taxon>
        <taxon>Metazoa</taxon>
        <taxon>Spiralia</taxon>
        <taxon>Gnathifera</taxon>
        <taxon>Rotifera</taxon>
        <taxon>Eurotatoria</taxon>
        <taxon>Monogononta</taxon>
        <taxon>Pseudotrocha</taxon>
        <taxon>Ploima</taxon>
        <taxon>Brachionidae</taxon>
        <taxon>Brachionus</taxon>
    </lineage>
</organism>
<dbReference type="Proteomes" id="UP000276133">
    <property type="component" value="Unassembled WGS sequence"/>
</dbReference>
<comment type="caution">
    <text evidence="1">The sequence shown here is derived from an EMBL/GenBank/DDBJ whole genome shotgun (WGS) entry which is preliminary data.</text>
</comment>
<gene>
    <name evidence="1" type="ORF">BpHYR1_030746</name>
</gene>
<sequence>MKNFFQASQKTQTFFAFIKLSAHYFSSPLMNNKKSFLQKYVYCEHLNNTNYNMLNLSWFGKI</sequence>
<evidence type="ECO:0000313" key="2">
    <source>
        <dbReference type="Proteomes" id="UP000276133"/>
    </source>
</evidence>
<dbReference type="AlphaFoldDB" id="A0A3M7PTK7"/>
<proteinExistence type="predicted"/>
<protein>
    <submittedName>
        <fullName evidence="1">Uncharacterized protein</fullName>
    </submittedName>
</protein>
<accession>A0A3M7PTK7</accession>
<evidence type="ECO:0000313" key="1">
    <source>
        <dbReference type="EMBL" id="RNA02071.1"/>
    </source>
</evidence>
<reference evidence="1 2" key="1">
    <citation type="journal article" date="2018" name="Sci. Rep.">
        <title>Genomic signatures of local adaptation to the degree of environmental predictability in rotifers.</title>
        <authorList>
            <person name="Franch-Gras L."/>
            <person name="Hahn C."/>
            <person name="Garcia-Roger E.M."/>
            <person name="Carmona M.J."/>
            <person name="Serra M."/>
            <person name="Gomez A."/>
        </authorList>
    </citation>
    <scope>NUCLEOTIDE SEQUENCE [LARGE SCALE GENOMIC DNA]</scope>
    <source>
        <strain evidence="1">HYR1</strain>
    </source>
</reference>
<name>A0A3M7PTK7_BRAPC</name>